<evidence type="ECO:0000256" key="2">
    <source>
        <dbReference type="PIRNR" id="PIRNR028043"/>
    </source>
</evidence>
<evidence type="ECO:0000256" key="3">
    <source>
        <dbReference type="SAM" id="MobiDB-lite"/>
    </source>
</evidence>
<dbReference type="GO" id="GO:0007165">
    <property type="term" value="P:signal transduction"/>
    <property type="evidence" value="ECO:0007669"/>
    <property type="project" value="InterPro"/>
</dbReference>
<dbReference type="GO" id="GO:0005829">
    <property type="term" value="C:cytosol"/>
    <property type="evidence" value="ECO:0007669"/>
    <property type="project" value="TreeGrafter"/>
</dbReference>
<gene>
    <name evidence="4" type="ORF">LOD99_6985</name>
</gene>
<sequence>MSEHLTHHKSKPKNALSSHFISKSKADRLHNGQPQKRTSQSGSYIRTITSPQRDMPDLPLLKDSSPDQSAELLKKKLALCSLVFNFMDASSDLRAKEVKRACLNELIEYMSSNRGVLSEAVYQPIISMVAINVLRSLPPNEREEFDPDEDEPTLEASWSHLQLVYEFFVKFLEYPDFNPQLAKKYVNQNFVVQLLDLFDSEDPRERDYLKTVLHRIYGKFLGLRAFIRKQVNNIFLRYTFEIEKFFGIAELLEILGSIINGFALPLRSEHKTFLQKVLVPLHKPKSLYLYHPQLTYCIIQFLEKDSTLTESVVQGILRLWPRTCSSKEVMLLNELEEILDVIDPSQFVKIQALLFTRISQCVQSPHFQVSERALYFWNNDYVFNLIEENVKPILPIMYGPLVTAHGKQWNANIIEMIANVLKSFRTMDSQLYDKLEGRYRDDKQTAEKKLKERAFLWEKLEGMALRK</sequence>
<accession>A0AAV7JJF5</accession>
<evidence type="ECO:0000313" key="5">
    <source>
        <dbReference type="Proteomes" id="UP001165289"/>
    </source>
</evidence>
<comment type="caution">
    <text evidence="4">The sequence shown here is derived from an EMBL/GenBank/DDBJ whole genome shotgun (WGS) entry which is preliminary data.</text>
</comment>
<dbReference type="Proteomes" id="UP001165289">
    <property type="component" value="Unassembled WGS sequence"/>
</dbReference>
<dbReference type="InterPro" id="IPR016024">
    <property type="entry name" value="ARM-type_fold"/>
</dbReference>
<dbReference type="Pfam" id="PF01603">
    <property type="entry name" value="B56"/>
    <property type="match status" value="1"/>
</dbReference>
<dbReference type="GO" id="GO:0072542">
    <property type="term" value="F:protein phosphatase activator activity"/>
    <property type="evidence" value="ECO:0007669"/>
    <property type="project" value="TreeGrafter"/>
</dbReference>
<feature type="region of interest" description="Disordered" evidence="3">
    <location>
        <begin position="24"/>
        <end position="64"/>
    </location>
</feature>
<dbReference type="GO" id="GO:0005634">
    <property type="term" value="C:nucleus"/>
    <property type="evidence" value="ECO:0007669"/>
    <property type="project" value="TreeGrafter"/>
</dbReference>
<dbReference type="SUPFAM" id="SSF48371">
    <property type="entry name" value="ARM repeat"/>
    <property type="match status" value="1"/>
</dbReference>
<feature type="compositionally biased region" description="Polar residues" evidence="3">
    <location>
        <begin position="32"/>
        <end position="52"/>
    </location>
</feature>
<dbReference type="PIRSF" id="PIRSF028043">
    <property type="entry name" value="PP2A_B56"/>
    <property type="match status" value="1"/>
</dbReference>
<protein>
    <recommendedName>
        <fullName evidence="2">Serine/threonine protein phosphatase 2A regulatory subunit</fullName>
    </recommendedName>
</protein>
<dbReference type="FunFam" id="1.25.10.10:FF:000010">
    <property type="entry name" value="Serine/threonine-protein phosphatase 2A 56 kDa regulatory subunit"/>
    <property type="match status" value="1"/>
</dbReference>
<dbReference type="Gene3D" id="1.25.10.10">
    <property type="entry name" value="Leucine-rich Repeat Variant"/>
    <property type="match status" value="1"/>
</dbReference>
<organism evidence="4 5">
    <name type="scientific">Oopsacas minuta</name>
    <dbReference type="NCBI Taxonomy" id="111878"/>
    <lineage>
        <taxon>Eukaryota</taxon>
        <taxon>Metazoa</taxon>
        <taxon>Porifera</taxon>
        <taxon>Hexactinellida</taxon>
        <taxon>Hexasterophora</taxon>
        <taxon>Lyssacinosida</taxon>
        <taxon>Leucopsacidae</taxon>
        <taxon>Oopsacas</taxon>
    </lineage>
</organism>
<dbReference type="EMBL" id="JAKMXF010000324">
    <property type="protein sequence ID" value="KAI6648912.1"/>
    <property type="molecule type" value="Genomic_DNA"/>
</dbReference>
<proteinExistence type="inferred from homology"/>
<dbReference type="GO" id="GO:0000159">
    <property type="term" value="C:protein phosphatase type 2A complex"/>
    <property type="evidence" value="ECO:0007669"/>
    <property type="project" value="UniProtKB-UniRule"/>
</dbReference>
<keyword evidence="5" id="KW-1185">Reference proteome</keyword>
<dbReference type="PANTHER" id="PTHR10257:SF5">
    <property type="entry name" value="WIDERBORST, ISOFORM H"/>
    <property type="match status" value="1"/>
</dbReference>
<dbReference type="InterPro" id="IPR002554">
    <property type="entry name" value="PP2A_B56"/>
</dbReference>
<dbReference type="AlphaFoldDB" id="A0AAV7JJF5"/>
<name>A0AAV7JJF5_9METZ</name>
<reference evidence="4 5" key="1">
    <citation type="journal article" date="2023" name="BMC Biol.">
        <title>The compact genome of the sponge Oopsacas minuta (Hexactinellida) is lacking key metazoan core genes.</title>
        <authorList>
            <person name="Santini S."/>
            <person name="Schenkelaars Q."/>
            <person name="Jourda C."/>
            <person name="Duchesne M."/>
            <person name="Belahbib H."/>
            <person name="Rocher C."/>
            <person name="Selva M."/>
            <person name="Riesgo A."/>
            <person name="Vervoort M."/>
            <person name="Leys S.P."/>
            <person name="Kodjabachian L."/>
            <person name="Le Bivic A."/>
            <person name="Borchiellini C."/>
            <person name="Claverie J.M."/>
            <person name="Renard E."/>
        </authorList>
    </citation>
    <scope>NUCLEOTIDE SEQUENCE [LARGE SCALE GENOMIC DNA]</scope>
    <source>
        <strain evidence="4">SPO-2</strain>
    </source>
</reference>
<dbReference type="InterPro" id="IPR011989">
    <property type="entry name" value="ARM-like"/>
</dbReference>
<comment type="similarity">
    <text evidence="1">Belongs to the phosphatase 2A regulatory subunit B56 family.</text>
</comment>
<evidence type="ECO:0000313" key="4">
    <source>
        <dbReference type="EMBL" id="KAI6648912.1"/>
    </source>
</evidence>
<dbReference type="PANTHER" id="PTHR10257">
    <property type="entry name" value="SERINE/THREONINE PROTEIN PHOSPHATASE 2A PP2A REGULATORY SUBUNIT B"/>
    <property type="match status" value="1"/>
</dbReference>
<evidence type="ECO:0000256" key="1">
    <source>
        <dbReference type="ARBA" id="ARBA00009745"/>
    </source>
</evidence>